<dbReference type="InterPro" id="IPR011104">
    <property type="entry name" value="Hpr_kin/Pase_C"/>
</dbReference>
<dbReference type="InterPro" id="IPR027417">
    <property type="entry name" value="P-loop_NTPase"/>
</dbReference>
<dbReference type="AlphaFoldDB" id="A0AAW5DX05"/>
<dbReference type="Proteomes" id="UP001431131">
    <property type="component" value="Unassembled WGS sequence"/>
</dbReference>
<evidence type="ECO:0000313" key="3">
    <source>
        <dbReference type="Proteomes" id="UP001431131"/>
    </source>
</evidence>
<gene>
    <name evidence="2" type="ORF">MJG50_06030</name>
</gene>
<keyword evidence="3" id="KW-1185">Reference proteome</keyword>
<accession>A0AAW5DX05</accession>
<evidence type="ECO:0000259" key="1">
    <source>
        <dbReference type="Pfam" id="PF07475"/>
    </source>
</evidence>
<protein>
    <submittedName>
        <fullName evidence="2">Aldolase</fullName>
    </submittedName>
</protein>
<proteinExistence type="predicted"/>
<name>A0AAW5DX05_9BACI</name>
<dbReference type="GO" id="GO:0005524">
    <property type="term" value="F:ATP binding"/>
    <property type="evidence" value="ECO:0007669"/>
    <property type="project" value="InterPro"/>
</dbReference>
<evidence type="ECO:0000313" key="2">
    <source>
        <dbReference type="EMBL" id="MCH1624878.1"/>
    </source>
</evidence>
<dbReference type="SUPFAM" id="SSF53795">
    <property type="entry name" value="PEP carboxykinase-like"/>
    <property type="match status" value="1"/>
</dbReference>
<organism evidence="2 3">
    <name type="scientific">Fredinandcohnia quinoae</name>
    <dbReference type="NCBI Taxonomy" id="2918902"/>
    <lineage>
        <taxon>Bacteria</taxon>
        <taxon>Bacillati</taxon>
        <taxon>Bacillota</taxon>
        <taxon>Bacilli</taxon>
        <taxon>Bacillales</taxon>
        <taxon>Bacillaceae</taxon>
        <taxon>Fredinandcohnia</taxon>
    </lineage>
</organism>
<dbReference type="Pfam" id="PF07475">
    <property type="entry name" value="Hpr_kinase_C"/>
    <property type="match status" value="1"/>
</dbReference>
<sequence>MLTTIRISRYKAFGLNVLSDFPIPELQVDEFDDVAADVVVRIADLSSYWNDDEFREKQIFIKENIVVFHIPYVAIYEVKNGNEISISPFEVANIDKIRLYLLSTCMATILLQRKILPFHASTIAINGKAYAITGSSGVGKSTLAKELINKGYNVLSDDVVGITLSEKNIPIATPSFPCQQLWKESLDELGLDSGKYRPIYENNSKYVIPIHHFKQERMPLAGIFELIKSENEEIKITKINKLERIRTVYNHTFRRSFMEPLGLMEWHFDMVAKMVNKLEFYQIERPITRFTANELATLLLTTIHKEDSYD</sequence>
<dbReference type="GO" id="GO:0000155">
    <property type="term" value="F:phosphorelay sensor kinase activity"/>
    <property type="evidence" value="ECO:0007669"/>
    <property type="project" value="InterPro"/>
</dbReference>
<reference evidence="2" key="1">
    <citation type="submission" date="2022-02" db="EMBL/GenBank/DDBJ databases">
        <title>Fredinandcohnia quinoae sp. nov. isolated from Chenopodium quinoa seeds.</title>
        <authorList>
            <person name="Saati-Santamaria Z."/>
            <person name="Flores-Felix J.D."/>
            <person name="Igual J.M."/>
            <person name="Velazquez E."/>
            <person name="Garcia-Fraile P."/>
            <person name="Martinez-Molina E."/>
        </authorList>
    </citation>
    <scope>NUCLEOTIDE SEQUENCE</scope>
    <source>
        <strain evidence="2">SECRCQ15</strain>
    </source>
</reference>
<dbReference type="Gene3D" id="3.40.50.300">
    <property type="entry name" value="P-loop containing nucleotide triphosphate hydrolases"/>
    <property type="match status" value="1"/>
</dbReference>
<feature type="domain" description="HPr kinase/phosphorylase C-terminal" evidence="1">
    <location>
        <begin position="118"/>
        <end position="168"/>
    </location>
</feature>
<dbReference type="RefSeq" id="WP_240253661.1">
    <property type="nucleotide sequence ID" value="NZ_JAKTTI010000006.1"/>
</dbReference>
<dbReference type="GO" id="GO:0006109">
    <property type="term" value="P:regulation of carbohydrate metabolic process"/>
    <property type="evidence" value="ECO:0007669"/>
    <property type="project" value="InterPro"/>
</dbReference>
<dbReference type="EMBL" id="JAKTTI010000006">
    <property type="protein sequence ID" value="MCH1624878.1"/>
    <property type="molecule type" value="Genomic_DNA"/>
</dbReference>
<comment type="caution">
    <text evidence="2">The sequence shown here is derived from an EMBL/GenBank/DDBJ whole genome shotgun (WGS) entry which is preliminary data.</text>
</comment>